<gene>
    <name evidence="1" type="ORF">S03H2_26907</name>
</gene>
<comment type="caution">
    <text evidence="1">The sequence shown here is derived from an EMBL/GenBank/DDBJ whole genome shotgun (WGS) entry which is preliminary data.</text>
</comment>
<dbReference type="AlphaFoldDB" id="X1HFF1"/>
<organism evidence="1">
    <name type="scientific">marine sediment metagenome</name>
    <dbReference type="NCBI Taxonomy" id="412755"/>
    <lineage>
        <taxon>unclassified sequences</taxon>
        <taxon>metagenomes</taxon>
        <taxon>ecological metagenomes</taxon>
    </lineage>
</organism>
<feature type="non-terminal residue" evidence="1">
    <location>
        <position position="74"/>
    </location>
</feature>
<proteinExistence type="predicted"/>
<evidence type="ECO:0000313" key="1">
    <source>
        <dbReference type="EMBL" id="GAH55795.1"/>
    </source>
</evidence>
<protein>
    <submittedName>
        <fullName evidence="1">Uncharacterized protein</fullName>
    </submittedName>
</protein>
<name>X1HFF1_9ZZZZ</name>
<reference evidence="1" key="1">
    <citation type="journal article" date="2014" name="Front. Microbiol.">
        <title>High frequency of phylogenetically diverse reductive dehalogenase-homologous genes in deep subseafloor sedimentary metagenomes.</title>
        <authorList>
            <person name="Kawai M."/>
            <person name="Futagami T."/>
            <person name="Toyoda A."/>
            <person name="Takaki Y."/>
            <person name="Nishi S."/>
            <person name="Hori S."/>
            <person name="Arai W."/>
            <person name="Tsubouchi T."/>
            <person name="Morono Y."/>
            <person name="Uchiyama I."/>
            <person name="Ito T."/>
            <person name="Fujiyama A."/>
            <person name="Inagaki F."/>
            <person name="Takami H."/>
        </authorList>
    </citation>
    <scope>NUCLEOTIDE SEQUENCE</scope>
    <source>
        <strain evidence="1">Expedition CK06-06</strain>
    </source>
</reference>
<accession>X1HFF1</accession>
<dbReference type="EMBL" id="BARU01015830">
    <property type="protein sequence ID" value="GAH55795.1"/>
    <property type="molecule type" value="Genomic_DNA"/>
</dbReference>
<sequence length="74" mass="8804">GQCNYKIPLHTRVGEYFIDFFLWLLFGKNVKNNQSGFRAFNKRSLEIFNDLIYNKFGLCTEILFKAALYNLKMK</sequence>
<feature type="non-terminal residue" evidence="1">
    <location>
        <position position="1"/>
    </location>
</feature>